<dbReference type="SUPFAM" id="SSF56672">
    <property type="entry name" value="DNA/RNA polymerases"/>
    <property type="match status" value="1"/>
</dbReference>
<evidence type="ECO:0000313" key="5">
    <source>
        <dbReference type="Proteomes" id="UP000288805"/>
    </source>
</evidence>
<dbReference type="Pfam" id="PF13976">
    <property type="entry name" value="gag_pre-integrs"/>
    <property type="match status" value="1"/>
</dbReference>
<dbReference type="InterPro" id="IPR025724">
    <property type="entry name" value="GAG-pre-integrase_dom"/>
</dbReference>
<dbReference type="GO" id="GO:0015074">
    <property type="term" value="P:DNA integration"/>
    <property type="evidence" value="ECO:0007669"/>
    <property type="project" value="InterPro"/>
</dbReference>
<accession>A0A438H935</accession>
<sequence>MITSEKLVGSENYLSWSASVELWFMGQGYEDHLVTQEADIPEVERVQWRKIDAQLCSVLWQSVDPKILLHLRAYKTCFKFWTQAKGLYTNDIQRLYKVASAIVHISQQDLDLSTYIGQIASLKEEFLTVMPLTPDVGAQQTQLDKFFMVLTLIGLRPDLEPVRDQILSSSSVPSLDDVFARLLLVTEVEANVLIAPIAINLATLAIVAISYMDGLLALPMWPSPLILSYLSLRAPPHLRHLKPLLPSLDLFSSITTTSALPTVTLANGSQTVAKGPEYGEDDWHRTRLGHPSLSKFQKMVPCFSTLSSLSCESCQLGKHTRVSFPKRLNNRAKSPFELVHTDVWGPCRTASTLGFQYFVTFIDDYSRCTCPFTSFMSHHGILHQSSCAHTPQQNGVAERKNRHLVETARTILLHSNVPFRFWGDAVLTACYLINRMPSSVLHDQIPHFLLFPDQPLYFLPPRVFGCTCFVHILTPGQDKLSAKAMKCLFLGYSRLQKGYRCYSLETHRYFISADVYHRRPHVAAPLPFVRHLLTHFLSLRFSCPDSAFSDDLPIAIRKGWRQAMVDEMVLCTLMALGILLFYPLIASVRLLLSMAAMCSWPLYQLDIKNVFLHGDLAEEVYMEQPPGFVAQGESGLVCRLRRSLYGLKQSPRAWFGRFSSVVQEFGMLRSTADHSVFYHHNSLGQCIYLVVYVDDIVITGSDQDGIQKLKQHLLTHFQTKDLGKLKYFLGIEIAQSSSGVVLSQRKTGGAFRRPWEISTLVDKLNYLTITRPDISFPNRGHTQVVGYTDADWASSPTDRRSTLGYCVFIGGNLISWKSKKQDVVARSSAEAEYRAMALATCELIWLRHLLRELRFGKDEQMKLICDNQAALHIASNPVFHERTKHIEVDCHFIREKIASDVLLQVLLIQMIN</sequence>
<dbReference type="AlphaFoldDB" id="A0A438H935"/>
<name>A0A438H935_VITVI</name>
<comment type="caution">
    <text evidence="4">The sequence shown here is derived from an EMBL/GenBank/DDBJ whole genome shotgun (WGS) entry which is preliminary data.</text>
</comment>
<keyword evidence="1" id="KW-0479">Metal-binding</keyword>
<dbReference type="PANTHER" id="PTHR42648:SF28">
    <property type="entry name" value="TRANSPOSON-ENCODED PROTEIN WITH RIBONUCLEASE H-LIKE AND RETROVIRUS ZINC FINGER-LIKE DOMAINS"/>
    <property type="match status" value="1"/>
</dbReference>
<proteinExistence type="predicted"/>
<feature type="domain" description="Integrase catalytic" evidence="3">
    <location>
        <begin position="272"/>
        <end position="454"/>
    </location>
</feature>
<dbReference type="GO" id="GO:0003676">
    <property type="term" value="F:nucleic acid binding"/>
    <property type="evidence" value="ECO:0007669"/>
    <property type="project" value="InterPro"/>
</dbReference>
<keyword evidence="2" id="KW-0378">Hydrolase</keyword>
<dbReference type="Gene3D" id="3.30.420.10">
    <property type="entry name" value="Ribonuclease H-like superfamily/Ribonuclease H"/>
    <property type="match status" value="2"/>
</dbReference>
<dbReference type="InterPro" id="IPR001584">
    <property type="entry name" value="Integrase_cat-core"/>
</dbReference>
<evidence type="ECO:0000256" key="1">
    <source>
        <dbReference type="ARBA" id="ARBA00022723"/>
    </source>
</evidence>
<dbReference type="Proteomes" id="UP000288805">
    <property type="component" value="Unassembled WGS sequence"/>
</dbReference>
<evidence type="ECO:0000256" key="2">
    <source>
        <dbReference type="ARBA" id="ARBA00022801"/>
    </source>
</evidence>
<dbReference type="Pfam" id="PF07727">
    <property type="entry name" value="RVT_2"/>
    <property type="match status" value="1"/>
</dbReference>
<dbReference type="InterPro" id="IPR013103">
    <property type="entry name" value="RVT_2"/>
</dbReference>
<dbReference type="InterPro" id="IPR012337">
    <property type="entry name" value="RNaseH-like_sf"/>
</dbReference>
<dbReference type="GO" id="GO:0046872">
    <property type="term" value="F:metal ion binding"/>
    <property type="evidence" value="ECO:0007669"/>
    <property type="project" value="UniProtKB-KW"/>
</dbReference>
<dbReference type="PANTHER" id="PTHR42648">
    <property type="entry name" value="TRANSPOSASE, PUTATIVE-RELATED"/>
    <property type="match status" value="1"/>
</dbReference>
<dbReference type="SUPFAM" id="SSF53098">
    <property type="entry name" value="Ribonuclease H-like"/>
    <property type="match status" value="1"/>
</dbReference>
<dbReference type="Pfam" id="PF25597">
    <property type="entry name" value="SH3_retrovirus"/>
    <property type="match status" value="1"/>
</dbReference>
<protein>
    <submittedName>
        <fullName evidence="4">Retrovirus-related Pol polyprotein from transposon RE1</fullName>
    </submittedName>
</protein>
<dbReference type="PROSITE" id="PS50994">
    <property type="entry name" value="INTEGRASE"/>
    <property type="match status" value="1"/>
</dbReference>
<dbReference type="GO" id="GO:0016787">
    <property type="term" value="F:hydrolase activity"/>
    <property type="evidence" value="ECO:0007669"/>
    <property type="project" value="UniProtKB-KW"/>
</dbReference>
<organism evidence="4 5">
    <name type="scientific">Vitis vinifera</name>
    <name type="common">Grape</name>
    <dbReference type="NCBI Taxonomy" id="29760"/>
    <lineage>
        <taxon>Eukaryota</taxon>
        <taxon>Viridiplantae</taxon>
        <taxon>Streptophyta</taxon>
        <taxon>Embryophyta</taxon>
        <taxon>Tracheophyta</taxon>
        <taxon>Spermatophyta</taxon>
        <taxon>Magnoliopsida</taxon>
        <taxon>eudicotyledons</taxon>
        <taxon>Gunneridae</taxon>
        <taxon>Pentapetalae</taxon>
        <taxon>rosids</taxon>
        <taxon>Vitales</taxon>
        <taxon>Vitaceae</taxon>
        <taxon>Viteae</taxon>
        <taxon>Vitis</taxon>
    </lineage>
</organism>
<dbReference type="EMBL" id="QGNW01000257">
    <property type="protein sequence ID" value="RVW81054.1"/>
    <property type="molecule type" value="Genomic_DNA"/>
</dbReference>
<dbReference type="CDD" id="cd09272">
    <property type="entry name" value="RNase_HI_RT_Ty1"/>
    <property type="match status" value="1"/>
</dbReference>
<dbReference type="InterPro" id="IPR039537">
    <property type="entry name" value="Retrotran_Ty1/copia-like"/>
</dbReference>
<evidence type="ECO:0000313" key="4">
    <source>
        <dbReference type="EMBL" id="RVW81054.1"/>
    </source>
</evidence>
<gene>
    <name evidence="4" type="primary">RE1_2493</name>
    <name evidence="4" type="ORF">CK203_045418</name>
</gene>
<evidence type="ECO:0000259" key="3">
    <source>
        <dbReference type="PROSITE" id="PS50994"/>
    </source>
</evidence>
<reference evidence="4 5" key="1">
    <citation type="journal article" date="2018" name="PLoS Genet.">
        <title>Population sequencing reveals clonal diversity and ancestral inbreeding in the grapevine cultivar Chardonnay.</title>
        <authorList>
            <person name="Roach M.J."/>
            <person name="Johnson D.L."/>
            <person name="Bohlmann J."/>
            <person name="van Vuuren H.J."/>
            <person name="Jones S.J."/>
            <person name="Pretorius I.S."/>
            <person name="Schmidt S.A."/>
            <person name="Borneman A.R."/>
        </authorList>
    </citation>
    <scope>NUCLEOTIDE SEQUENCE [LARGE SCALE GENOMIC DNA]</scope>
    <source>
        <strain evidence="5">cv. Chardonnay</strain>
        <tissue evidence="4">Leaf</tissue>
    </source>
</reference>
<dbReference type="InterPro" id="IPR057670">
    <property type="entry name" value="SH3_retrovirus"/>
</dbReference>
<dbReference type="InterPro" id="IPR036397">
    <property type="entry name" value="RNaseH_sf"/>
</dbReference>
<dbReference type="InterPro" id="IPR043502">
    <property type="entry name" value="DNA/RNA_pol_sf"/>
</dbReference>